<accession>I4B0D0</accession>
<dbReference type="EMBL" id="CP002959">
    <property type="protein sequence ID" value="AFM10737.1"/>
    <property type="molecule type" value="Genomic_DNA"/>
</dbReference>
<dbReference type="RefSeq" id="WP_014801258.1">
    <property type="nucleotide sequence ID" value="NC_018020.1"/>
</dbReference>
<protein>
    <submittedName>
        <fullName evidence="1">Uncharacterized protein</fullName>
    </submittedName>
</protein>
<keyword evidence="2" id="KW-1185">Reference proteome</keyword>
<proteinExistence type="predicted"/>
<organism evidence="1 2">
    <name type="scientific">Turneriella parva (strain ATCC BAA-1111 / DSM 21527 / NCTC 11395 / H)</name>
    <name type="common">Leptospira parva</name>
    <dbReference type="NCBI Taxonomy" id="869212"/>
    <lineage>
        <taxon>Bacteria</taxon>
        <taxon>Pseudomonadati</taxon>
        <taxon>Spirochaetota</taxon>
        <taxon>Spirochaetia</taxon>
        <taxon>Leptospirales</taxon>
        <taxon>Leptospiraceae</taxon>
        <taxon>Turneriella</taxon>
    </lineage>
</organism>
<evidence type="ECO:0000313" key="2">
    <source>
        <dbReference type="Proteomes" id="UP000006048"/>
    </source>
</evidence>
<dbReference type="Proteomes" id="UP000006048">
    <property type="component" value="Chromosome"/>
</dbReference>
<gene>
    <name evidence="1" type="ordered locus">Turpa_0074</name>
</gene>
<dbReference type="KEGG" id="tpx:Turpa_0074"/>
<dbReference type="AlphaFoldDB" id="I4B0D0"/>
<reference evidence="1 2" key="1">
    <citation type="submission" date="2012-06" db="EMBL/GenBank/DDBJ databases">
        <title>The complete chromosome of genome of Turneriella parva DSM 21527.</title>
        <authorList>
            <consortium name="US DOE Joint Genome Institute (JGI-PGF)"/>
            <person name="Lucas S."/>
            <person name="Han J."/>
            <person name="Lapidus A."/>
            <person name="Bruce D."/>
            <person name="Goodwin L."/>
            <person name="Pitluck S."/>
            <person name="Peters L."/>
            <person name="Kyrpides N."/>
            <person name="Mavromatis K."/>
            <person name="Ivanova N."/>
            <person name="Mikhailova N."/>
            <person name="Chertkov O."/>
            <person name="Detter J.C."/>
            <person name="Tapia R."/>
            <person name="Han C."/>
            <person name="Land M."/>
            <person name="Hauser L."/>
            <person name="Markowitz V."/>
            <person name="Cheng J.-F."/>
            <person name="Hugenholtz P."/>
            <person name="Woyke T."/>
            <person name="Wu D."/>
            <person name="Gronow S."/>
            <person name="Wellnitz S."/>
            <person name="Brambilla E."/>
            <person name="Klenk H.-P."/>
            <person name="Eisen J.A."/>
        </authorList>
    </citation>
    <scope>NUCLEOTIDE SEQUENCE [LARGE SCALE GENOMIC DNA]</scope>
    <source>
        <strain evidence="2">ATCC BAA-1111 / DSM 21527 / NCTC 11395 / H</strain>
    </source>
</reference>
<sequence length="108" mass="12223">MTVQQQTQVGALEVPAEFQIKHIDEAYVQCVRPDQLTVFLDRGSDEVSTKLNYVRIHGTKEQVIKTVGLVRGMQAALNFAMKYCDELVPQLRDDIHRALSQIKVLAEP</sequence>
<name>I4B0D0_TURPD</name>
<dbReference type="HOGENOM" id="CLU_2195788_0_0_12"/>
<dbReference type="STRING" id="869212.Turpa_0074"/>
<evidence type="ECO:0000313" key="1">
    <source>
        <dbReference type="EMBL" id="AFM10737.1"/>
    </source>
</evidence>